<comment type="caution">
    <text evidence="1">The sequence shown here is derived from an EMBL/GenBank/DDBJ whole genome shotgun (WGS) entry which is preliminary data.</text>
</comment>
<evidence type="ECO:0000313" key="2">
    <source>
        <dbReference type="Proteomes" id="UP001162992"/>
    </source>
</evidence>
<proteinExistence type="predicted"/>
<accession>A0ACC2EPB9</accession>
<sequence>MARSKAGGPIVVHEPLQQGHQQDLEDKAIDTMWSSDSLKLNRSILTGTKGPTTPVPSWKMYENPFYEGIMAAVQTGAISGRDAAVSARKLAATLWGLQKHSKPVGSSSTAPESNPEPTRTLPSPQQVLPPPPSASLSNSSLPLANQTAAEPSIKSTDSNGKVVQTNRQIAALRSHVHRLLERRAENKDTQITSPNNQQLIGIEAQRKDLASSSISNEIKNVDVGGPPTTANELLRVLSRIRDLEEQNTSSTSLAAALHVELDHARTCVQELEIQHKAARKEIESLQKKIVEERANWRTKEQENMKSAIQAAKEEVDEEKKSKRRLESANKKLVKDLVDANASLSRMSQDLERERKAREMMENVCDDLAKEIAEDKAEVEELKRVSTKVREEVEEERKMLQVAEVWREERVQMKLAAAQHELEERATALNSLRMELEDFLDCRRFDARDDPKHQQDIREAESLCIAVEALQRDMTSFLPGWKDDQANLVHLGTQPESCTVNSTGNYEVDMSQVDENGTFSKEQKSRAKSSKHKGRTNLLESLKKSQPRSKPSKQISTKEQHNVREGANTSDSKGKKPEITVYENAYSKLNLDESFFLSDSDDGHVNADLHPVNEIQRIIELHTSEEGTAGPDLQGESSNNGPVWRSNSLVTEKHHSNIEESVTNQQGRRPASPPPQVHTSKTLASSAPQAFNLSSGITSHTDSWIPTDSKNPHITRGIKGSIEWSKNVRDNSLRTKLEKQQGRLSWKTVR</sequence>
<dbReference type="EMBL" id="CM055092">
    <property type="protein sequence ID" value="KAJ7568344.1"/>
    <property type="molecule type" value="Genomic_DNA"/>
</dbReference>
<gene>
    <name evidence="1" type="ORF">O6H91_01G028500</name>
</gene>
<protein>
    <submittedName>
        <fullName evidence="1">Uncharacterized protein</fullName>
    </submittedName>
</protein>
<organism evidence="1 2">
    <name type="scientific">Diphasiastrum complanatum</name>
    <name type="common">Issler's clubmoss</name>
    <name type="synonym">Lycopodium complanatum</name>
    <dbReference type="NCBI Taxonomy" id="34168"/>
    <lineage>
        <taxon>Eukaryota</taxon>
        <taxon>Viridiplantae</taxon>
        <taxon>Streptophyta</taxon>
        <taxon>Embryophyta</taxon>
        <taxon>Tracheophyta</taxon>
        <taxon>Lycopodiopsida</taxon>
        <taxon>Lycopodiales</taxon>
        <taxon>Lycopodiaceae</taxon>
        <taxon>Lycopodioideae</taxon>
        <taxon>Diphasiastrum</taxon>
    </lineage>
</organism>
<name>A0ACC2EPB9_DIPCM</name>
<evidence type="ECO:0000313" key="1">
    <source>
        <dbReference type="EMBL" id="KAJ7568344.1"/>
    </source>
</evidence>
<reference evidence="2" key="1">
    <citation type="journal article" date="2024" name="Proc. Natl. Acad. Sci. U.S.A.">
        <title>Extraordinary preservation of gene collinearity over three hundred million years revealed in homosporous lycophytes.</title>
        <authorList>
            <person name="Li C."/>
            <person name="Wickell D."/>
            <person name="Kuo L.Y."/>
            <person name="Chen X."/>
            <person name="Nie B."/>
            <person name="Liao X."/>
            <person name="Peng D."/>
            <person name="Ji J."/>
            <person name="Jenkins J."/>
            <person name="Williams M."/>
            <person name="Shu S."/>
            <person name="Plott C."/>
            <person name="Barry K."/>
            <person name="Rajasekar S."/>
            <person name="Grimwood J."/>
            <person name="Han X."/>
            <person name="Sun S."/>
            <person name="Hou Z."/>
            <person name="He W."/>
            <person name="Dai G."/>
            <person name="Sun C."/>
            <person name="Schmutz J."/>
            <person name="Leebens-Mack J.H."/>
            <person name="Li F.W."/>
            <person name="Wang L."/>
        </authorList>
    </citation>
    <scope>NUCLEOTIDE SEQUENCE [LARGE SCALE GENOMIC DNA]</scope>
    <source>
        <strain evidence="2">cv. PW_Plant_1</strain>
    </source>
</reference>
<keyword evidence="2" id="KW-1185">Reference proteome</keyword>
<dbReference type="Proteomes" id="UP001162992">
    <property type="component" value="Chromosome 1"/>
</dbReference>